<accession>A0ABX5Q274</accession>
<dbReference type="Proteomes" id="UP000248584">
    <property type="component" value="Unassembled WGS sequence"/>
</dbReference>
<organism evidence="2 3">
    <name type="scientific">Nonlabens dokdonensis</name>
    <dbReference type="NCBI Taxonomy" id="328515"/>
    <lineage>
        <taxon>Bacteria</taxon>
        <taxon>Pseudomonadati</taxon>
        <taxon>Bacteroidota</taxon>
        <taxon>Flavobacteriia</taxon>
        <taxon>Flavobacteriales</taxon>
        <taxon>Flavobacteriaceae</taxon>
        <taxon>Nonlabens</taxon>
    </lineage>
</organism>
<keyword evidence="1" id="KW-0472">Membrane</keyword>
<evidence type="ECO:0008006" key="4">
    <source>
        <dbReference type="Google" id="ProtNLM"/>
    </source>
</evidence>
<keyword evidence="1" id="KW-1133">Transmembrane helix</keyword>
<feature type="transmembrane region" description="Helical" evidence="1">
    <location>
        <begin position="6"/>
        <end position="24"/>
    </location>
</feature>
<name>A0ABX5Q274_9FLAO</name>
<gene>
    <name evidence="2" type="ORF">LX97_01177</name>
</gene>
<feature type="transmembrane region" description="Helical" evidence="1">
    <location>
        <begin position="36"/>
        <end position="63"/>
    </location>
</feature>
<sequence>MSSEVPIIILVISIPVFFIIRRILKKYINNNSRRTLVSMVVTLITAPLIYSVLIIVFFSILFYEPQLDFNKERWMKIEQGRYKMRDDLVDSKILNGKTKKEVIDLIGRSRSADSTNVWTYDLGTSGAGLGWQFNYLEIKFANDKVNTVKKIEIVD</sequence>
<evidence type="ECO:0000256" key="1">
    <source>
        <dbReference type="SAM" id="Phobius"/>
    </source>
</evidence>
<dbReference type="EMBL" id="QKZR01000001">
    <property type="protein sequence ID" value="PZX44168.1"/>
    <property type="molecule type" value="Genomic_DNA"/>
</dbReference>
<evidence type="ECO:0000313" key="3">
    <source>
        <dbReference type="Proteomes" id="UP000248584"/>
    </source>
</evidence>
<protein>
    <recommendedName>
        <fullName evidence="4">Lipoprotein SmpA/OmlA domain-containing protein</fullName>
    </recommendedName>
</protein>
<evidence type="ECO:0000313" key="2">
    <source>
        <dbReference type="EMBL" id="PZX44168.1"/>
    </source>
</evidence>
<dbReference type="RefSeq" id="WP_041566997.1">
    <property type="nucleotide sequence ID" value="NZ_QKZR01000001.1"/>
</dbReference>
<reference evidence="2 3" key="1">
    <citation type="submission" date="2018-06" db="EMBL/GenBank/DDBJ databases">
        <title>Genomic Encyclopedia of Archaeal and Bacterial Type Strains, Phase II (KMG-II): from individual species to whole genera.</title>
        <authorList>
            <person name="Goeker M."/>
        </authorList>
    </citation>
    <scope>NUCLEOTIDE SEQUENCE [LARGE SCALE GENOMIC DNA]</scope>
    <source>
        <strain evidence="2 3">DSM 17205</strain>
    </source>
</reference>
<proteinExistence type="predicted"/>
<keyword evidence="3" id="KW-1185">Reference proteome</keyword>
<keyword evidence="1" id="KW-0812">Transmembrane</keyword>
<comment type="caution">
    <text evidence="2">The sequence shown here is derived from an EMBL/GenBank/DDBJ whole genome shotgun (WGS) entry which is preliminary data.</text>
</comment>